<gene>
    <name evidence="6" type="primary">ackA</name>
    <name evidence="8" type="ORF">PQJ61_11805</name>
</gene>
<comment type="similarity">
    <text evidence="1 6 7">Belongs to the acetokinase family.</text>
</comment>
<proteinExistence type="inferred from homology"/>
<feature type="active site" description="Proton donor/acceptor" evidence="6">
    <location>
        <position position="148"/>
    </location>
</feature>
<reference evidence="8 9" key="1">
    <citation type="submission" date="2022-12" db="EMBL/GenBank/DDBJ databases">
        <title>Metagenome assembled genome from gulf of manar.</title>
        <authorList>
            <person name="Kohli P."/>
            <person name="Pk S."/>
            <person name="Venkata Ramana C."/>
            <person name="Sasikala C."/>
        </authorList>
    </citation>
    <scope>NUCLEOTIDE SEQUENCE [LARGE SCALE GENOMIC DNA]</scope>
    <source>
        <strain evidence="8">JB008</strain>
    </source>
</reference>
<dbReference type="PANTHER" id="PTHR21060">
    <property type="entry name" value="ACETATE KINASE"/>
    <property type="match status" value="1"/>
</dbReference>
<dbReference type="GO" id="GO:0008776">
    <property type="term" value="F:acetate kinase activity"/>
    <property type="evidence" value="ECO:0007669"/>
    <property type="project" value="UniProtKB-UniRule"/>
</dbReference>
<evidence type="ECO:0000256" key="1">
    <source>
        <dbReference type="ARBA" id="ARBA00008748"/>
    </source>
</evidence>
<dbReference type="GO" id="GO:0006083">
    <property type="term" value="P:acetate metabolic process"/>
    <property type="evidence" value="ECO:0007669"/>
    <property type="project" value="TreeGrafter"/>
</dbReference>
<dbReference type="PROSITE" id="PS01076">
    <property type="entry name" value="ACETATE_KINASE_2"/>
    <property type="match status" value="1"/>
</dbReference>
<dbReference type="GO" id="GO:0005524">
    <property type="term" value="F:ATP binding"/>
    <property type="evidence" value="ECO:0007669"/>
    <property type="project" value="UniProtKB-KW"/>
</dbReference>
<dbReference type="EC" id="2.7.2.1" evidence="6"/>
<feature type="binding site" evidence="6">
    <location>
        <position position="7"/>
    </location>
    <ligand>
        <name>Mg(2+)</name>
        <dbReference type="ChEBI" id="CHEBI:18420"/>
    </ligand>
</feature>
<keyword evidence="6" id="KW-0479">Metal-binding</keyword>
<comment type="function">
    <text evidence="6">Catalyzes the formation of acetyl phosphate from acetate and ATP. Can also catalyze the reverse reaction.</text>
</comment>
<comment type="subunit">
    <text evidence="6">Homodimer.</text>
</comment>
<dbReference type="PROSITE" id="PS01075">
    <property type="entry name" value="ACETATE_KINASE_1"/>
    <property type="match status" value="1"/>
</dbReference>
<comment type="caution">
    <text evidence="6">Lacks conserved residue(s) required for the propagation of feature annotation.</text>
</comment>
<comment type="caution">
    <text evidence="8">The sequence shown here is derived from an EMBL/GenBank/DDBJ whole genome shotgun (WGS) entry which is preliminary data.</text>
</comment>
<keyword evidence="4 6" id="KW-0418">Kinase</keyword>
<dbReference type="SUPFAM" id="SSF53067">
    <property type="entry name" value="Actin-like ATPase domain"/>
    <property type="match status" value="2"/>
</dbReference>
<feature type="binding site" evidence="6">
    <location>
        <begin position="283"/>
        <end position="285"/>
    </location>
    <ligand>
        <name>ATP</name>
        <dbReference type="ChEBI" id="CHEBI:30616"/>
    </ligand>
</feature>
<comment type="catalytic activity">
    <reaction evidence="6">
        <text>acetate + ATP = acetyl phosphate + ADP</text>
        <dbReference type="Rhea" id="RHEA:11352"/>
        <dbReference type="ChEBI" id="CHEBI:22191"/>
        <dbReference type="ChEBI" id="CHEBI:30089"/>
        <dbReference type="ChEBI" id="CHEBI:30616"/>
        <dbReference type="ChEBI" id="CHEBI:456216"/>
        <dbReference type="EC" id="2.7.2.1"/>
    </reaction>
</comment>
<feature type="site" description="Transition state stabilizer" evidence="6">
    <location>
        <position position="241"/>
    </location>
</feature>
<comment type="cofactor">
    <cofactor evidence="6">
        <name>Mg(2+)</name>
        <dbReference type="ChEBI" id="CHEBI:18420"/>
    </cofactor>
    <cofactor evidence="6">
        <name>Mn(2+)</name>
        <dbReference type="ChEBI" id="CHEBI:29035"/>
    </cofactor>
    <text evidence="6">Mg(2+). Can also accept Mn(2+).</text>
</comment>
<protein>
    <recommendedName>
        <fullName evidence="6">Acetate kinase</fullName>
        <ecNumber evidence="6">2.7.2.1</ecNumber>
    </recommendedName>
    <alternativeName>
        <fullName evidence="6">Acetokinase</fullName>
    </alternativeName>
</protein>
<sequence>MVILTLNCGSSSLKYQLYDWAKSETLATGIVERIGLEGSFIKHEAKNHDEVKIESAMPTHKEAMSLLIDSILSPEYGAISDIREISAVGHRVVHGAEKFAKSLVITDEAMATFKELENLAPLHIPANLIGIEAAKAVLPDVKHCAIMDTAWHQTMPESSYIYALPYDWYKTYGVRRYGFHGTSFLYTAKRAAVLLGKDPFKTNLVIAHIGNGASINAVKNGCSFDTSMGLTPLEGLVMGTRSGDIDPAIPFFIMDKTGMSAAEVEKALNKESGVLGITEKWVDRRDIEIAAEDGDERAILCQLIESYRIKKYIGAYSAAIGGADAIVFTAGVGERGPITRKLACEGLEYMGVKIDDAKNKASMTRNAETCISTDDSKVKVFVIPTNEELVMTEDTYALLEGTYDVHTKYKYHFEDADYVNKEREAGLPKDLKKWNGLDQIICEPGKSGNSGCCGNCNC</sequence>
<organism evidence="8 9">
    <name type="scientific">Candidatus Thalassospirochaeta sargassi</name>
    <dbReference type="NCBI Taxonomy" id="3119039"/>
    <lineage>
        <taxon>Bacteria</taxon>
        <taxon>Pseudomonadati</taxon>
        <taxon>Spirochaetota</taxon>
        <taxon>Spirochaetia</taxon>
        <taxon>Spirochaetales</taxon>
        <taxon>Spirochaetaceae</taxon>
        <taxon>Candidatus Thalassospirochaeta</taxon>
    </lineage>
</organism>
<feature type="binding site" evidence="6">
    <location>
        <begin position="208"/>
        <end position="212"/>
    </location>
    <ligand>
        <name>ATP</name>
        <dbReference type="ChEBI" id="CHEBI:30616"/>
    </ligand>
</feature>
<feature type="binding site" evidence="6">
    <location>
        <position position="14"/>
    </location>
    <ligand>
        <name>ATP</name>
        <dbReference type="ChEBI" id="CHEBI:30616"/>
    </ligand>
</feature>
<dbReference type="InterPro" id="IPR004372">
    <property type="entry name" value="Ac/propionate_kinase"/>
</dbReference>
<dbReference type="CDD" id="cd24010">
    <property type="entry name" value="ASKHA_NBD_AcK_PK"/>
    <property type="match status" value="1"/>
</dbReference>
<dbReference type="AlphaFoldDB" id="A0AAJ1IGD5"/>
<dbReference type="NCBIfam" id="TIGR00016">
    <property type="entry name" value="ackA"/>
    <property type="match status" value="1"/>
</dbReference>
<dbReference type="Pfam" id="PF00871">
    <property type="entry name" value="Acetate_kinase"/>
    <property type="match status" value="1"/>
</dbReference>
<dbReference type="GO" id="GO:0006085">
    <property type="term" value="P:acetyl-CoA biosynthetic process"/>
    <property type="evidence" value="ECO:0007669"/>
    <property type="project" value="UniProtKB-UniRule"/>
</dbReference>
<dbReference type="EMBL" id="JAQQAL010000025">
    <property type="protein sequence ID" value="MDC7227438.1"/>
    <property type="molecule type" value="Genomic_DNA"/>
</dbReference>
<name>A0AAJ1IGD5_9SPIO</name>
<keyword evidence="2 6" id="KW-0808">Transferase</keyword>
<dbReference type="Proteomes" id="UP001221217">
    <property type="component" value="Unassembled WGS sequence"/>
</dbReference>
<feature type="site" description="Transition state stabilizer" evidence="6">
    <location>
        <position position="180"/>
    </location>
</feature>
<dbReference type="PRINTS" id="PR00471">
    <property type="entry name" value="ACETATEKNASE"/>
</dbReference>
<evidence type="ECO:0000256" key="2">
    <source>
        <dbReference type="ARBA" id="ARBA00022679"/>
    </source>
</evidence>
<evidence type="ECO:0000256" key="4">
    <source>
        <dbReference type="ARBA" id="ARBA00022777"/>
    </source>
</evidence>
<keyword evidence="6" id="KW-0963">Cytoplasm</keyword>
<dbReference type="InterPro" id="IPR000890">
    <property type="entry name" value="Aliphatic_acid_kin_short-chain"/>
</dbReference>
<evidence type="ECO:0000256" key="6">
    <source>
        <dbReference type="HAMAP-Rule" id="MF_00020"/>
    </source>
</evidence>
<keyword evidence="3 6" id="KW-0547">Nucleotide-binding</keyword>
<evidence type="ECO:0000256" key="5">
    <source>
        <dbReference type="ARBA" id="ARBA00022840"/>
    </source>
</evidence>
<evidence type="ECO:0000313" key="9">
    <source>
        <dbReference type="Proteomes" id="UP001221217"/>
    </source>
</evidence>
<comment type="subcellular location">
    <subcellularLocation>
        <location evidence="6">Cytoplasm</location>
    </subcellularLocation>
</comment>
<keyword evidence="5 6" id="KW-0067">ATP-binding</keyword>
<dbReference type="InterPro" id="IPR043129">
    <property type="entry name" value="ATPase_NBD"/>
</dbReference>
<dbReference type="GO" id="GO:0005737">
    <property type="term" value="C:cytoplasm"/>
    <property type="evidence" value="ECO:0007669"/>
    <property type="project" value="UniProtKB-SubCell"/>
</dbReference>
<keyword evidence="6" id="KW-0460">Magnesium</keyword>
<dbReference type="PANTHER" id="PTHR21060:SF15">
    <property type="entry name" value="ACETATE KINASE-RELATED"/>
    <property type="match status" value="1"/>
</dbReference>
<accession>A0AAJ1IGD5</accession>
<dbReference type="HAMAP" id="MF_00020">
    <property type="entry name" value="Acetate_kinase"/>
    <property type="match status" value="1"/>
</dbReference>
<evidence type="ECO:0000256" key="7">
    <source>
        <dbReference type="RuleBase" id="RU003835"/>
    </source>
</evidence>
<dbReference type="GO" id="GO:0000287">
    <property type="term" value="F:magnesium ion binding"/>
    <property type="evidence" value="ECO:0007669"/>
    <property type="project" value="UniProtKB-UniRule"/>
</dbReference>
<feature type="binding site" evidence="6">
    <location>
        <position position="387"/>
    </location>
    <ligand>
        <name>Mg(2+)</name>
        <dbReference type="ChEBI" id="CHEBI:18420"/>
    </ligand>
</feature>
<dbReference type="Gene3D" id="3.30.420.40">
    <property type="match status" value="2"/>
</dbReference>
<dbReference type="InterPro" id="IPR023865">
    <property type="entry name" value="Aliphatic_acid_kinase_CS"/>
</dbReference>
<feature type="binding site" evidence="6">
    <location>
        <position position="91"/>
    </location>
    <ligand>
        <name>substrate</name>
    </ligand>
</feature>
<comment type="pathway">
    <text evidence="6">Metabolic intermediate biosynthesis; acetyl-CoA biosynthesis; acetyl-CoA from acetate: step 1/2.</text>
</comment>
<evidence type="ECO:0000256" key="3">
    <source>
        <dbReference type="ARBA" id="ARBA00022741"/>
    </source>
</evidence>
<evidence type="ECO:0000313" key="8">
    <source>
        <dbReference type="EMBL" id="MDC7227438.1"/>
    </source>
</evidence>